<keyword evidence="4" id="KW-1185">Reference proteome</keyword>
<dbReference type="Proteomes" id="UP000298327">
    <property type="component" value="Unassembled WGS sequence"/>
</dbReference>
<protein>
    <submittedName>
        <fullName evidence="3">Uncharacterized protein</fullName>
    </submittedName>
</protein>
<dbReference type="AlphaFoldDB" id="A0A4Y9ZB71"/>
<feature type="compositionally biased region" description="Basic and acidic residues" evidence="1">
    <location>
        <begin position="13"/>
        <end position="23"/>
    </location>
</feature>
<accession>A0A4Y9ZB71</accession>
<comment type="caution">
    <text evidence="3">The sequence shown here is derived from an EMBL/GenBank/DDBJ whole genome shotgun (WGS) entry which is preliminary data.</text>
</comment>
<keyword evidence="2" id="KW-0812">Transmembrane</keyword>
<evidence type="ECO:0000313" key="4">
    <source>
        <dbReference type="Proteomes" id="UP000298327"/>
    </source>
</evidence>
<name>A0A4Y9ZB71_9AGAM</name>
<dbReference type="EMBL" id="SEOQ01000040">
    <property type="protein sequence ID" value="TFY71704.1"/>
    <property type="molecule type" value="Genomic_DNA"/>
</dbReference>
<feature type="transmembrane region" description="Helical" evidence="2">
    <location>
        <begin position="199"/>
        <end position="224"/>
    </location>
</feature>
<keyword evidence="2" id="KW-0472">Membrane</keyword>
<sequence length="536" mass="57458">MDPDQPAPASGHPPEEWAPDRKYDRDVFTTITDPATPYNPYRDLSLEPNTIPLVESAQNHRSSSIILPALLVFAISAGFGAALLGWLVSHGTQDSVGQIYREGAFLLDEGQEGNEARLTGLTIASAASSAIGIVAPIAMGLYAFVTARAWLAARDTELPTPLQYGMLLEMLSGGSITSLAEAGWYMSRGPQRRPRVPPLFVKVFVVGLATHILAYLVSGVDIWLHSVTATTVQQYPLSMDSTWQFSVAQNQCQPYIPPTPDTVRYACLLENTRGSWGYGIDALTPGMQVMANSSQDLQTITLSSYDDLAVVVDPNVPQTSGGVSNVSYTAPDSDSADGLSPGVSKLGMLSANCDGCQYINASDVSHGHDSYAYGRAPPVNNYSLWMQLAWELTGSESFNGASTTINDTAPESDIAYTTTGPRAHILAHCSLAFYNVTIRYENGNYSRVAEELSNTGLSDGLAGPTRMALYASRLLDDVQGVAFSGAHTDRVMAYLNQDLARLALGSAAYLTDQKEPSWTSRCSAPARSAGTRSGLR</sequence>
<feature type="transmembrane region" description="Helical" evidence="2">
    <location>
        <begin position="65"/>
        <end position="88"/>
    </location>
</feature>
<evidence type="ECO:0000256" key="1">
    <source>
        <dbReference type="SAM" id="MobiDB-lite"/>
    </source>
</evidence>
<dbReference type="STRING" id="205917.A0A4Y9ZB71"/>
<keyword evidence="2" id="KW-1133">Transmembrane helix</keyword>
<feature type="transmembrane region" description="Helical" evidence="2">
    <location>
        <begin position="121"/>
        <end position="144"/>
    </location>
</feature>
<organism evidence="3 4">
    <name type="scientific">Dentipellis fragilis</name>
    <dbReference type="NCBI Taxonomy" id="205917"/>
    <lineage>
        <taxon>Eukaryota</taxon>
        <taxon>Fungi</taxon>
        <taxon>Dikarya</taxon>
        <taxon>Basidiomycota</taxon>
        <taxon>Agaricomycotina</taxon>
        <taxon>Agaricomycetes</taxon>
        <taxon>Russulales</taxon>
        <taxon>Hericiaceae</taxon>
        <taxon>Dentipellis</taxon>
    </lineage>
</organism>
<dbReference type="OrthoDB" id="3357029at2759"/>
<evidence type="ECO:0000313" key="3">
    <source>
        <dbReference type="EMBL" id="TFY71704.1"/>
    </source>
</evidence>
<feature type="region of interest" description="Disordered" evidence="1">
    <location>
        <begin position="1"/>
        <end position="23"/>
    </location>
</feature>
<gene>
    <name evidence="3" type="ORF">EVG20_g1308</name>
</gene>
<evidence type="ECO:0000256" key="2">
    <source>
        <dbReference type="SAM" id="Phobius"/>
    </source>
</evidence>
<reference evidence="3 4" key="1">
    <citation type="submission" date="2019-02" db="EMBL/GenBank/DDBJ databases">
        <title>Genome sequencing of the rare red list fungi Dentipellis fragilis.</title>
        <authorList>
            <person name="Buettner E."/>
            <person name="Kellner H."/>
        </authorList>
    </citation>
    <scope>NUCLEOTIDE SEQUENCE [LARGE SCALE GENOMIC DNA]</scope>
    <source>
        <strain evidence="3 4">DSM 105465</strain>
    </source>
</reference>
<proteinExistence type="predicted"/>